<proteinExistence type="predicted"/>
<gene>
    <name evidence="2" type="primary">CFAP77</name>
</gene>
<dbReference type="InterPro" id="IPR029147">
    <property type="entry name" value="CFAP77"/>
</dbReference>
<dbReference type="FunCoup" id="A0A6P8SDS6">
    <property type="interactions" value="13"/>
</dbReference>
<accession>A0A6P8SDS6</accession>
<reference evidence="2" key="1">
    <citation type="submission" date="2025-08" db="UniProtKB">
        <authorList>
            <consortium name="RefSeq"/>
        </authorList>
    </citation>
    <scope>IDENTIFICATION</scope>
</reference>
<dbReference type="AlphaFoldDB" id="A0A6P8SDS6"/>
<dbReference type="PANTHER" id="PTHR28617:SF1">
    <property type="entry name" value="CILIA- AND FLAGELLA-ASSOCIATED PROTEIN 77"/>
    <property type="match status" value="1"/>
</dbReference>
<keyword evidence="2" id="KW-0966">Cell projection</keyword>
<dbReference type="PANTHER" id="PTHR28617">
    <property type="entry name" value="CILIA- AND FLAGELLA-ASSOCIATED PROTEIN 77"/>
    <property type="match status" value="1"/>
</dbReference>
<keyword evidence="1" id="KW-1185">Reference proteome</keyword>
<dbReference type="Pfam" id="PF14825">
    <property type="entry name" value="CFAP77"/>
    <property type="match status" value="1"/>
</dbReference>
<dbReference type="InParanoid" id="A0A6P8SDS6"/>
<protein>
    <submittedName>
        <fullName evidence="2">Cilia- and flagella-associated protein 77 isoform X2</fullName>
    </submittedName>
</protein>
<name>A0A6P8SDS6_GEOSA</name>
<dbReference type="GeneID" id="117367682"/>
<dbReference type="CTD" id="389799"/>
<keyword evidence="2" id="KW-0969">Cilium</keyword>
<keyword evidence="2" id="KW-0282">Flagellum</keyword>
<evidence type="ECO:0000313" key="2">
    <source>
        <dbReference type="RefSeq" id="XP_033816377.1"/>
    </source>
</evidence>
<organism evidence="1 2">
    <name type="scientific">Geotrypetes seraphini</name>
    <name type="common">Gaboon caecilian</name>
    <name type="synonym">Caecilia seraphini</name>
    <dbReference type="NCBI Taxonomy" id="260995"/>
    <lineage>
        <taxon>Eukaryota</taxon>
        <taxon>Metazoa</taxon>
        <taxon>Chordata</taxon>
        <taxon>Craniata</taxon>
        <taxon>Vertebrata</taxon>
        <taxon>Euteleostomi</taxon>
        <taxon>Amphibia</taxon>
        <taxon>Gymnophiona</taxon>
        <taxon>Geotrypetes</taxon>
    </lineage>
</organism>
<dbReference type="RefSeq" id="XP_033816377.1">
    <property type="nucleotide sequence ID" value="XM_033960486.1"/>
</dbReference>
<sequence length="237" mass="27687">MENERLGLVRDSMHDNQILQKAELGKTLRRCYKLPGPDFIYGQRNCVKDGGVPEAIGHWNSIEAKTLRRILPKGFIALNREAVKIGLVTVEEQDQYRKEHDIRFNSEGGKFHYGAWKPIEGMIYGISSRPSTPFVDVLEHKYRDLWIKQQKMRDEVERLKYREKIQRRLYDTRTTMLRKFQPPLDPIPLWQLSRFKKACPHLDTFGNSEARQQAFSAQHTDATARKGLLEQGIYTPC</sequence>
<evidence type="ECO:0000313" key="1">
    <source>
        <dbReference type="Proteomes" id="UP000515159"/>
    </source>
</evidence>
<dbReference type="Proteomes" id="UP000515159">
    <property type="component" value="Chromosome 10"/>
</dbReference>